<evidence type="ECO:0000313" key="3">
    <source>
        <dbReference type="EnsemblFungi" id="EJT70751"/>
    </source>
</evidence>
<dbReference type="InterPro" id="IPR020084">
    <property type="entry name" value="NUDIX_hydrolase_CS"/>
</dbReference>
<keyword evidence="4" id="KW-1185">Reference proteome</keyword>
<dbReference type="GeneID" id="20352232"/>
<feature type="region of interest" description="Disordered" evidence="1">
    <location>
        <begin position="21"/>
        <end position="69"/>
    </location>
</feature>
<dbReference type="AlphaFoldDB" id="J3PE51"/>
<evidence type="ECO:0000313" key="2">
    <source>
        <dbReference type="EMBL" id="EJT70751.1"/>
    </source>
</evidence>
<sequence length="391" mass="41862">MLSVSRILLDPQENIYVNCQTMPPSNLPNDDPDSAAASREAALDSPRTTNTIAKSHHKPKGQHDHGGLDMDEIDRTMFFTPSERQTVSCGAVAIDLRRGRILSLYNKKLGIAQLPKGRKQIGEGHIGAAIRETLEESGVRVRPLPLKVCTRSSAAPLEQQSQHRERQLPAGVDDSNMPTPPASAKAPSVNNEDGAGGSGGGSAPGSVGDRSSMYAESVVTECAAAPRTEQATPANGKASPESRRRHTQCCSPDTDVTSDVFNNEFIGVVRYPDPQSQTPGTLKSIYWFAATFDLEELDRGGGIDANVQEHEKFVVCAYGVRATIDSLRFQAEKDAVRKLVADLSASGIRIGGEGEGSDASDECYYGYESASLAVGGENGWRGEQEQQQCSG</sequence>
<dbReference type="InterPro" id="IPR015797">
    <property type="entry name" value="NUDIX_hydrolase-like_dom_sf"/>
</dbReference>
<accession>J3PE51</accession>
<dbReference type="CDD" id="cd02883">
    <property type="entry name" value="NUDIX_Hydrolase"/>
    <property type="match status" value="1"/>
</dbReference>
<reference evidence="3" key="5">
    <citation type="submission" date="2018-04" db="UniProtKB">
        <authorList>
            <consortium name="EnsemblFungi"/>
        </authorList>
    </citation>
    <scope>IDENTIFICATION</scope>
    <source>
        <strain evidence="3">R3-111a-1</strain>
    </source>
</reference>
<dbReference type="Gene3D" id="3.90.79.10">
    <property type="entry name" value="Nucleoside Triphosphate Pyrophosphohydrolase"/>
    <property type="match status" value="1"/>
</dbReference>
<feature type="region of interest" description="Disordered" evidence="1">
    <location>
        <begin position="152"/>
        <end position="254"/>
    </location>
</feature>
<dbReference type="eggNOG" id="ENOG502S9V3">
    <property type="taxonomic scope" value="Eukaryota"/>
</dbReference>
<organism evidence="2">
    <name type="scientific">Gaeumannomyces tritici (strain R3-111a-1)</name>
    <name type="common">Wheat and barley take-all root rot fungus</name>
    <name type="synonym">Gaeumannomyces graminis var. tritici</name>
    <dbReference type="NCBI Taxonomy" id="644352"/>
    <lineage>
        <taxon>Eukaryota</taxon>
        <taxon>Fungi</taxon>
        <taxon>Dikarya</taxon>
        <taxon>Ascomycota</taxon>
        <taxon>Pezizomycotina</taxon>
        <taxon>Sordariomycetes</taxon>
        <taxon>Sordariomycetidae</taxon>
        <taxon>Magnaporthales</taxon>
        <taxon>Magnaporthaceae</taxon>
        <taxon>Gaeumannomyces</taxon>
    </lineage>
</organism>
<dbReference type="RefSeq" id="XP_009227929.1">
    <property type="nucleotide sequence ID" value="XM_009229665.1"/>
</dbReference>
<dbReference type="Proteomes" id="UP000006039">
    <property type="component" value="Unassembled WGS sequence"/>
</dbReference>
<reference evidence="2" key="3">
    <citation type="submission" date="2010-09" db="EMBL/GenBank/DDBJ databases">
        <title>Annotation of Gaeumannomyces graminis var. tritici R3-111a-1.</title>
        <authorList>
            <consortium name="The Broad Institute Genome Sequencing Platform"/>
            <person name="Ma L.-J."/>
            <person name="Dead R."/>
            <person name="Young S.K."/>
            <person name="Zeng Q."/>
            <person name="Gargeya S."/>
            <person name="Fitzgerald M."/>
            <person name="Haas B."/>
            <person name="Abouelleil A."/>
            <person name="Alvarado L."/>
            <person name="Arachchi H.M."/>
            <person name="Berlin A."/>
            <person name="Brown A."/>
            <person name="Chapman S.B."/>
            <person name="Chen Z."/>
            <person name="Dunbar C."/>
            <person name="Freedman E."/>
            <person name="Gearin G."/>
            <person name="Gellesch M."/>
            <person name="Goldberg J."/>
            <person name="Griggs A."/>
            <person name="Gujja S."/>
            <person name="Heiman D."/>
            <person name="Howarth C."/>
            <person name="Larson L."/>
            <person name="Lui A."/>
            <person name="MacDonald P.J.P."/>
            <person name="Mehta T."/>
            <person name="Montmayeur A."/>
            <person name="Murphy C."/>
            <person name="Neiman D."/>
            <person name="Pearson M."/>
            <person name="Priest M."/>
            <person name="Roberts A."/>
            <person name="Saif S."/>
            <person name="Shea T."/>
            <person name="Shenoy N."/>
            <person name="Sisk P."/>
            <person name="Stolte C."/>
            <person name="Sykes S."/>
            <person name="Yandava C."/>
            <person name="Wortman J."/>
            <person name="Nusbaum C."/>
            <person name="Birren B."/>
        </authorList>
    </citation>
    <scope>NUCLEOTIDE SEQUENCE</scope>
    <source>
        <strain evidence="2">R3-111a-1</strain>
    </source>
</reference>
<dbReference type="OrthoDB" id="10259236at2759"/>
<dbReference type="EnsemblFungi" id="EJT70751">
    <property type="protein sequence ID" value="EJT70751"/>
    <property type="gene ID" value="GGTG_11774"/>
</dbReference>
<name>J3PE51_GAET3</name>
<reference evidence="2" key="2">
    <citation type="submission" date="2010-07" db="EMBL/GenBank/DDBJ databases">
        <authorList>
            <consortium name="The Broad Institute Genome Sequencing Platform"/>
            <consortium name="Broad Institute Genome Sequencing Center for Infectious Disease"/>
            <person name="Ma L.-J."/>
            <person name="Dead R."/>
            <person name="Young S."/>
            <person name="Zeng Q."/>
            <person name="Koehrsen M."/>
            <person name="Alvarado L."/>
            <person name="Berlin A."/>
            <person name="Chapman S.B."/>
            <person name="Chen Z."/>
            <person name="Freedman E."/>
            <person name="Gellesch M."/>
            <person name="Goldberg J."/>
            <person name="Griggs A."/>
            <person name="Gujja S."/>
            <person name="Heilman E.R."/>
            <person name="Heiman D."/>
            <person name="Hepburn T."/>
            <person name="Howarth C."/>
            <person name="Jen D."/>
            <person name="Larson L."/>
            <person name="Mehta T."/>
            <person name="Neiman D."/>
            <person name="Pearson M."/>
            <person name="Roberts A."/>
            <person name="Saif S."/>
            <person name="Shea T."/>
            <person name="Shenoy N."/>
            <person name="Sisk P."/>
            <person name="Stolte C."/>
            <person name="Sykes S."/>
            <person name="Walk T."/>
            <person name="White J."/>
            <person name="Yandava C."/>
            <person name="Haas B."/>
            <person name="Nusbaum C."/>
            <person name="Birren B."/>
        </authorList>
    </citation>
    <scope>NUCLEOTIDE SEQUENCE</scope>
    <source>
        <strain evidence="2">R3-111a-1</strain>
    </source>
</reference>
<evidence type="ECO:0008006" key="5">
    <source>
        <dbReference type="Google" id="ProtNLM"/>
    </source>
</evidence>
<dbReference type="SUPFAM" id="SSF55811">
    <property type="entry name" value="Nudix"/>
    <property type="match status" value="1"/>
</dbReference>
<reference evidence="4" key="1">
    <citation type="submission" date="2010-07" db="EMBL/GenBank/DDBJ databases">
        <title>The genome sequence of Gaeumannomyces graminis var. tritici strain R3-111a-1.</title>
        <authorList>
            <consortium name="The Broad Institute Genome Sequencing Platform"/>
            <person name="Ma L.-J."/>
            <person name="Dead R."/>
            <person name="Young S."/>
            <person name="Zeng Q."/>
            <person name="Koehrsen M."/>
            <person name="Alvarado L."/>
            <person name="Berlin A."/>
            <person name="Chapman S.B."/>
            <person name="Chen Z."/>
            <person name="Freedman E."/>
            <person name="Gellesch M."/>
            <person name="Goldberg J."/>
            <person name="Griggs A."/>
            <person name="Gujja S."/>
            <person name="Heilman E.R."/>
            <person name="Heiman D."/>
            <person name="Hepburn T."/>
            <person name="Howarth C."/>
            <person name="Jen D."/>
            <person name="Larson L."/>
            <person name="Mehta T."/>
            <person name="Neiman D."/>
            <person name="Pearson M."/>
            <person name="Roberts A."/>
            <person name="Saif S."/>
            <person name="Shea T."/>
            <person name="Shenoy N."/>
            <person name="Sisk P."/>
            <person name="Stolte C."/>
            <person name="Sykes S."/>
            <person name="Walk T."/>
            <person name="White J."/>
            <person name="Yandava C."/>
            <person name="Haas B."/>
            <person name="Nusbaum C."/>
            <person name="Birren B."/>
        </authorList>
    </citation>
    <scope>NUCLEOTIDE SEQUENCE [LARGE SCALE GENOMIC DNA]</scope>
    <source>
        <strain evidence="4">R3-111a-1</strain>
    </source>
</reference>
<proteinExistence type="predicted"/>
<evidence type="ECO:0000256" key="1">
    <source>
        <dbReference type="SAM" id="MobiDB-lite"/>
    </source>
</evidence>
<dbReference type="EMBL" id="GL385401">
    <property type="protein sequence ID" value="EJT70751.1"/>
    <property type="molecule type" value="Genomic_DNA"/>
</dbReference>
<dbReference type="VEuPathDB" id="FungiDB:GGTG_11774"/>
<dbReference type="HOGENOM" id="CLU_725770_0_0_1"/>
<protein>
    <recommendedName>
        <fullName evidence="5">Nudix hydrolase domain-containing protein</fullName>
    </recommendedName>
</protein>
<feature type="compositionally biased region" description="Gly residues" evidence="1">
    <location>
        <begin position="194"/>
        <end position="203"/>
    </location>
</feature>
<reference evidence="3" key="4">
    <citation type="journal article" date="2015" name="G3 (Bethesda)">
        <title>Genome sequences of three phytopathogenic species of the Magnaporthaceae family of fungi.</title>
        <authorList>
            <person name="Okagaki L.H."/>
            <person name="Nunes C.C."/>
            <person name="Sailsbery J."/>
            <person name="Clay B."/>
            <person name="Brown D."/>
            <person name="John T."/>
            <person name="Oh Y."/>
            <person name="Young N."/>
            <person name="Fitzgerald M."/>
            <person name="Haas B.J."/>
            <person name="Zeng Q."/>
            <person name="Young S."/>
            <person name="Adiconis X."/>
            <person name="Fan L."/>
            <person name="Levin J.Z."/>
            <person name="Mitchell T.K."/>
            <person name="Okubara P.A."/>
            <person name="Farman M.L."/>
            <person name="Kohn L.M."/>
            <person name="Birren B."/>
            <person name="Ma L.-J."/>
            <person name="Dean R.A."/>
        </authorList>
    </citation>
    <scope>NUCLEOTIDE SEQUENCE</scope>
    <source>
        <strain evidence="3">R3-111a-1</strain>
    </source>
</reference>
<dbReference type="GO" id="GO:0016787">
    <property type="term" value="F:hydrolase activity"/>
    <property type="evidence" value="ECO:0007669"/>
    <property type="project" value="InterPro"/>
</dbReference>
<evidence type="ECO:0000313" key="4">
    <source>
        <dbReference type="Proteomes" id="UP000006039"/>
    </source>
</evidence>
<gene>
    <name evidence="3" type="primary">20352232</name>
    <name evidence="2" type="ORF">GGTG_11774</name>
</gene>
<dbReference type="PROSITE" id="PS00893">
    <property type="entry name" value="NUDIX_BOX"/>
    <property type="match status" value="1"/>
</dbReference>